<dbReference type="AlphaFoldDB" id="A0A7G1G8M0"/>
<gene>
    <name evidence="1" type="ORF">OSSY52_17250</name>
</gene>
<accession>A0A7G1G8M0</accession>
<dbReference type="InParanoid" id="A0A7G1G8M0"/>
<dbReference type="Proteomes" id="UP000516361">
    <property type="component" value="Chromosome"/>
</dbReference>
<evidence type="ECO:0000313" key="1">
    <source>
        <dbReference type="EMBL" id="BBE31584.1"/>
    </source>
</evidence>
<dbReference type="RefSeq" id="WP_190614205.1">
    <property type="nucleotide sequence ID" value="NZ_AP018712.1"/>
</dbReference>
<organism evidence="1 2">
    <name type="scientific">Tepiditoga spiralis</name>
    <dbReference type="NCBI Taxonomy" id="2108365"/>
    <lineage>
        <taxon>Bacteria</taxon>
        <taxon>Thermotogati</taxon>
        <taxon>Thermotogota</taxon>
        <taxon>Thermotogae</taxon>
        <taxon>Petrotogales</taxon>
        <taxon>Petrotogaceae</taxon>
        <taxon>Tepiditoga</taxon>
    </lineage>
</organism>
<evidence type="ECO:0008006" key="3">
    <source>
        <dbReference type="Google" id="ProtNLM"/>
    </source>
</evidence>
<proteinExistence type="predicted"/>
<evidence type="ECO:0000313" key="2">
    <source>
        <dbReference type="Proteomes" id="UP000516361"/>
    </source>
</evidence>
<dbReference type="KEGG" id="ocy:OSSY52_17250"/>
<reference evidence="1 2" key="1">
    <citation type="submission" date="2018-06" db="EMBL/GenBank/DDBJ databases">
        <title>Genome sequencing of Oceanotoga sp. sy52.</title>
        <authorList>
            <person name="Mori K."/>
        </authorList>
    </citation>
    <scope>NUCLEOTIDE SEQUENCE [LARGE SCALE GENOMIC DNA]</scope>
    <source>
        <strain evidence="2">sy52</strain>
    </source>
</reference>
<name>A0A7G1G8M0_9BACT</name>
<sequence>MELKWWMFLIVGLMTSFLFFPDITGKTTYPTTLYNYHENLQIFSNNVEISFDSSTDKLYLPKNLIIKKINNTLSISTPLNTKQTYKIIIGSKRSFKKIQINSGKININGTLKSNSFKLIGSGIELNTKFYGKSLYINGADVKILGNYFCNELQINATSIKSNVSLNIKSININSFDFSGTIKYSKINTNSQLKISSKGYLNIFIPKNSNNLLKITKNKIIINTKKY</sequence>
<keyword evidence="2" id="KW-1185">Reference proteome</keyword>
<dbReference type="EMBL" id="AP018712">
    <property type="protein sequence ID" value="BBE31584.1"/>
    <property type="molecule type" value="Genomic_DNA"/>
</dbReference>
<protein>
    <recommendedName>
        <fullName evidence="3">Adhesin domain-containing protein</fullName>
    </recommendedName>
</protein>